<evidence type="ECO:0000256" key="1">
    <source>
        <dbReference type="SAM" id="Phobius"/>
    </source>
</evidence>
<evidence type="ECO:0000313" key="2">
    <source>
        <dbReference type="EMBL" id="MSC80911.1"/>
    </source>
</evidence>
<keyword evidence="1" id="KW-0472">Membrane</keyword>
<dbReference type="AlphaFoldDB" id="A0A6A8KHR9"/>
<protein>
    <submittedName>
        <fullName evidence="2">Uncharacterized protein</fullName>
    </submittedName>
</protein>
<organism evidence="2 3">
    <name type="scientific">Faecalibacterium prausnitzii</name>
    <dbReference type="NCBI Taxonomy" id="853"/>
    <lineage>
        <taxon>Bacteria</taxon>
        <taxon>Bacillati</taxon>
        <taxon>Bacillota</taxon>
        <taxon>Clostridia</taxon>
        <taxon>Eubacteriales</taxon>
        <taxon>Oscillospiraceae</taxon>
        <taxon>Faecalibacterium</taxon>
    </lineage>
</organism>
<sequence length="122" mass="13833">MIDDKPHLIEKEVFDLRKYIVSALLLLKIIEIVITIYMVLTELSLWRNTDFDKKQQNPLSESVSTKTLLDSGLHFVVGAFVSLDRYSGHQRLQYGRGGVLIELQSFLNALYSSAAIDSCTLL</sequence>
<keyword evidence="1" id="KW-0812">Transmembrane</keyword>
<dbReference type="RefSeq" id="WP_154252266.1">
    <property type="nucleotide sequence ID" value="NZ_WKPZ01000011.1"/>
</dbReference>
<keyword evidence="1" id="KW-1133">Transmembrane helix</keyword>
<accession>A0A6A8KHR9</accession>
<name>A0A6A8KHR9_9FIRM</name>
<comment type="caution">
    <text evidence="2">The sequence shown here is derived from an EMBL/GenBank/DDBJ whole genome shotgun (WGS) entry which is preliminary data.</text>
</comment>
<evidence type="ECO:0000313" key="3">
    <source>
        <dbReference type="Proteomes" id="UP000477010"/>
    </source>
</evidence>
<proteinExistence type="predicted"/>
<dbReference type="EMBL" id="WKQE01000011">
    <property type="protein sequence ID" value="MSC80911.1"/>
    <property type="molecule type" value="Genomic_DNA"/>
</dbReference>
<dbReference type="Proteomes" id="UP000477010">
    <property type="component" value="Unassembled WGS sequence"/>
</dbReference>
<reference evidence="2 3" key="1">
    <citation type="journal article" date="2019" name="Nat. Med.">
        <title>A library of human gut bacterial isolates paired with longitudinal multiomics data enables mechanistic microbiome research.</title>
        <authorList>
            <person name="Poyet M."/>
            <person name="Groussin M."/>
            <person name="Gibbons S.M."/>
            <person name="Avila-Pacheco J."/>
            <person name="Jiang X."/>
            <person name="Kearney S.M."/>
            <person name="Perrotta A.R."/>
            <person name="Berdy B."/>
            <person name="Zhao S."/>
            <person name="Lieberman T.D."/>
            <person name="Swanson P.K."/>
            <person name="Smith M."/>
            <person name="Roesemann S."/>
            <person name="Alexander J.E."/>
            <person name="Rich S.A."/>
            <person name="Livny J."/>
            <person name="Vlamakis H."/>
            <person name="Clish C."/>
            <person name="Bullock K."/>
            <person name="Deik A."/>
            <person name="Scott J."/>
            <person name="Pierce K.A."/>
            <person name="Xavier R.J."/>
            <person name="Alm E.J."/>
        </authorList>
    </citation>
    <scope>NUCLEOTIDE SEQUENCE [LARGE SCALE GENOMIC DNA]</scope>
    <source>
        <strain evidence="2 3">BIOML-B9</strain>
    </source>
</reference>
<feature type="transmembrane region" description="Helical" evidence="1">
    <location>
        <begin position="20"/>
        <end position="40"/>
    </location>
</feature>
<gene>
    <name evidence="2" type="ORF">GKD85_08760</name>
</gene>